<dbReference type="SUPFAM" id="SSF56112">
    <property type="entry name" value="Protein kinase-like (PK-like)"/>
    <property type="match status" value="1"/>
</dbReference>
<keyword evidence="7 12" id="KW-0472">Membrane</keyword>
<name>A0ABC8WW95_9POAL</name>
<protein>
    <recommendedName>
        <fullName evidence="13">Protein kinase domain-containing protein</fullName>
    </recommendedName>
</protein>
<keyword evidence="3 12" id="KW-0812">Transmembrane</keyword>
<evidence type="ECO:0000256" key="3">
    <source>
        <dbReference type="ARBA" id="ARBA00022692"/>
    </source>
</evidence>
<evidence type="ECO:0000259" key="13">
    <source>
        <dbReference type="PROSITE" id="PS50011"/>
    </source>
</evidence>
<dbReference type="GO" id="GO:0005524">
    <property type="term" value="F:ATP binding"/>
    <property type="evidence" value="ECO:0007669"/>
    <property type="project" value="UniProtKB-UniRule"/>
</dbReference>
<feature type="binding site" evidence="10">
    <location>
        <position position="408"/>
    </location>
    <ligand>
        <name>ATP</name>
        <dbReference type="ChEBI" id="CHEBI:30616"/>
    </ligand>
</feature>
<dbReference type="Pfam" id="PF13855">
    <property type="entry name" value="LRR_8"/>
    <property type="match status" value="1"/>
</dbReference>
<sequence>MLWIVSHCDVSFSSIVIYFQAQFTALCLSLMYSLCNGYHFSKLPGLGLSGNLGYNMNTMDSLVELDMSQNSLGGGQQIQYNLPNKKLERLNLAGNQFSGAVPYSISTMPKLQYLNLNHNQLSGDITDIFSNLPSLTTVDLSSNSLTGNLPQSFTSLSSLKTLYLQNNQLTGSINVLANLPLDDLNVANNRFTGWIPNELKKINSLQTDGNSWSTGSAPPPPPFTAPPHSRSNRRKSPGQHSNGNNNSSSGGSSGIGAGAIAGIIVSVLVIGAVVAFFLIKRKQRKGAIPELYEQRQPFNSFPSNEVKEMKPIQEATTVEVESLPSPAAVSLKPPPKIERNQSFDDDDIASKPVVKKSNAAPVKATVYSVADLQMATDSFNMDNLIGEGTFGRVYRAQFSDTKVLAVKKLNSTVLPSQSSDDFYELVSNISKLHHPNLSELVGYCMEHGQHLLVFDFYRNGSLHDMLHLSDEYNKPLSWNSRVKIALGSARALEHLHEICSPSIIHKNFKSSNILLDTELNPHISDAGLSNFVPDAEFQGSGYGAPEVDMTGQYTLKSDVYSFGVVMLELLTGRKPFDSSRPRSEQSLVRWATPQLHDIDALDRMVDPALKGLYPAKSLSRFADVVALCVQPEPEFRPPMSEVVQALVRLVQRANMTRRMLDGEEASRRPDDQDHEFV</sequence>
<dbReference type="SMART" id="SM00369">
    <property type="entry name" value="LRR_TYP"/>
    <property type="match status" value="4"/>
</dbReference>
<evidence type="ECO:0000256" key="6">
    <source>
        <dbReference type="ARBA" id="ARBA00022989"/>
    </source>
</evidence>
<evidence type="ECO:0000256" key="4">
    <source>
        <dbReference type="ARBA" id="ARBA00022729"/>
    </source>
</evidence>
<dbReference type="Pfam" id="PF13516">
    <property type="entry name" value="LRR_6"/>
    <property type="match status" value="1"/>
</dbReference>
<feature type="region of interest" description="Disordered" evidence="11">
    <location>
        <begin position="323"/>
        <end position="343"/>
    </location>
</feature>
<dbReference type="PANTHER" id="PTHR48056">
    <property type="entry name" value="LRR RECEPTOR-LIKE SERINE/THREONINE-PROTEIN KINASE-RELATED"/>
    <property type="match status" value="1"/>
</dbReference>
<dbReference type="InterPro" id="IPR000719">
    <property type="entry name" value="Prot_kinase_dom"/>
</dbReference>
<dbReference type="AlphaFoldDB" id="A0ABC8WW95"/>
<dbReference type="SUPFAM" id="SSF52058">
    <property type="entry name" value="L domain-like"/>
    <property type="match status" value="1"/>
</dbReference>
<dbReference type="InterPro" id="IPR001245">
    <property type="entry name" value="Ser-Thr/Tyr_kinase_cat_dom"/>
</dbReference>
<feature type="transmembrane region" description="Helical" evidence="12">
    <location>
        <begin position="255"/>
        <end position="279"/>
    </location>
</feature>
<dbReference type="Pfam" id="PF07714">
    <property type="entry name" value="PK_Tyr_Ser-Thr"/>
    <property type="match status" value="1"/>
</dbReference>
<keyword evidence="10" id="KW-0547">Nucleotide-binding</keyword>
<dbReference type="FunFam" id="1.10.510.10:FF:000095">
    <property type="entry name" value="protein STRUBBELIG-RECEPTOR FAMILY 8"/>
    <property type="match status" value="1"/>
</dbReference>
<organism evidence="14 15">
    <name type="scientific">Urochloa decumbens</name>
    <dbReference type="NCBI Taxonomy" id="240449"/>
    <lineage>
        <taxon>Eukaryota</taxon>
        <taxon>Viridiplantae</taxon>
        <taxon>Streptophyta</taxon>
        <taxon>Embryophyta</taxon>
        <taxon>Tracheophyta</taxon>
        <taxon>Spermatophyta</taxon>
        <taxon>Magnoliopsida</taxon>
        <taxon>Liliopsida</taxon>
        <taxon>Poales</taxon>
        <taxon>Poaceae</taxon>
        <taxon>PACMAD clade</taxon>
        <taxon>Panicoideae</taxon>
        <taxon>Panicodae</taxon>
        <taxon>Paniceae</taxon>
        <taxon>Melinidinae</taxon>
        <taxon>Urochloa</taxon>
    </lineage>
</organism>
<evidence type="ECO:0000256" key="7">
    <source>
        <dbReference type="ARBA" id="ARBA00023136"/>
    </source>
</evidence>
<keyword evidence="6 12" id="KW-1133">Transmembrane helix</keyword>
<dbReference type="GO" id="GO:0005886">
    <property type="term" value="C:plasma membrane"/>
    <property type="evidence" value="ECO:0007669"/>
    <property type="project" value="UniProtKB-SubCell"/>
</dbReference>
<dbReference type="CDD" id="cd14066">
    <property type="entry name" value="STKc_IRAK"/>
    <property type="match status" value="1"/>
</dbReference>
<evidence type="ECO:0000256" key="11">
    <source>
        <dbReference type="SAM" id="MobiDB-lite"/>
    </source>
</evidence>
<gene>
    <name evidence="14" type="ORF">URODEC1_LOCUS18017</name>
</gene>
<dbReference type="InterPro" id="IPR032675">
    <property type="entry name" value="LRR_dom_sf"/>
</dbReference>
<evidence type="ECO:0000256" key="2">
    <source>
        <dbReference type="ARBA" id="ARBA00022614"/>
    </source>
</evidence>
<feature type="compositionally biased region" description="Low complexity" evidence="11">
    <location>
        <begin position="241"/>
        <end position="250"/>
    </location>
</feature>
<accession>A0ABC8WW95</accession>
<keyword evidence="15" id="KW-1185">Reference proteome</keyword>
<dbReference type="Proteomes" id="UP001497457">
    <property type="component" value="Chromosome 13rd"/>
</dbReference>
<evidence type="ECO:0000256" key="12">
    <source>
        <dbReference type="SAM" id="Phobius"/>
    </source>
</evidence>
<evidence type="ECO:0000256" key="1">
    <source>
        <dbReference type="ARBA" id="ARBA00004162"/>
    </source>
</evidence>
<dbReference type="PROSITE" id="PS50011">
    <property type="entry name" value="PROTEIN_KINASE_DOM"/>
    <property type="match status" value="1"/>
</dbReference>
<evidence type="ECO:0000256" key="8">
    <source>
        <dbReference type="ARBA" id="ARBA00023170"/>
    </source>
</evidence>
<dbReference type="PANTHER" id="PTHR48056:SF44">
    <property type="entry name" value="RECEPTOR PROTEIN KINASE CLAVATA1"/>
    <property type="match status" value="1"/>
</dbReference>
<dbReference type="Gene3D" id="3.80.10.10">
    <property type="entry name" value="Ribonuclease Inhibitor"/>
    <property type="match status" value="1"/>
</dbReference>
<reference evidence="14" key="1">
    <citation type="submission" date="2024-10" db="EMBL/GenBank/DDBJ databases">
        <authorList>
            <person name="Ryan C."/>
        </authorList>
    </citation>
    <scope>NUCLEOTIDE SEQUENCE [LARGE SCALE GENOMIC DNA]</scope>
</reference>
<evidence type="ECO:0000256" key="9">
    <source>
        <dbReference type="ARBA" id="ARBA00023180"/>
    </source>
</evidence>
<evidence type="ECO:0000313" key="14">
    <source>
        <dbReference type="EMBL" id="CAL4916458.1"/>
    </source>
</evidence>
<keyword evidence="5" id="KW-0677">Repeat</keyword>
<dbReference type="InterPro" id="IPR011009">
    <property type="entry name" value="Kinase-like_dom_sf"/>
</dbReference>
<dbReference type="InterPro" id="IPR050647">
    <property type="entry name" value="Plant_LRR-RLKs"/>
</dbReference>
<dbReference type="PROSITE" id="PS00107">
    <property type="entry name" value="PROTEIN_KINASE_ATP"/>
    <property type="match status" value="1"/>
</dbReference>
<comment type="subcellular location">
    <subcellularLocation>
        <location evidence="1">Cell membrane</location>
        <topology evidence="1">Single-pass membrane protein</topology>
    </subcellularLocation>
</comment>
<dbReference type="FunFam" id="3.80.10.10:FF:000062">
    <property type="entry name" value="protein STRUBBELIG-RECEPTOR FAMILY 3"/>
    <property type="match status" value="1"/>
</dbReference>
<dbReference type="FunFam" id="3.30.200.20:FF:000125">
    <property type="entry name" value="Protein STRUBBELIG-RECEPTOR FAMILY 8"/>
    <property type="match status" value="1"/>
</dbReference>
<evidence type="ECO:0000256" key="5">
    <source>
        <dbReference type="ARBA" id="ARBA00022737"/>
    </source>
</evidence>
<keyword evidence="2" id="KW-0433">Leucine-rich repeat</keyword>
<proteinExistence type="predicted"/>
<dbReference type="Gene3D" id="1.10.510.10">
    <property type="entry name" value="Transferase(Phosphotransferase) domain 1"/>
    <property type="match status" value="1"/>
</dbReference>
<evidence type="ECO:0000313" key="15">
    <source>
        <dbReference type="Proteomes" id="UP001497457"/>
    </source>
</evidence>
<feature type="compositionally biased region" description="Polar residues" evidence="11">
    <location>
        <begin position="206"/>
        <end position="216"/>
    </location>
</feature>
<keyword evidence="10" id="KW-0067">ATP-binding</keyword>
<keyword evidence="4" id="KW-0732">Signal</keyword>
<dbReference type="InterPro" id="IPR003591">
    <property type="entry name" value="Leu-rich_rpt_typical-subtyp"/>
</dbReference>
<keyword evidence="9" id="KW-0325">Glycoprotein</keyword>
<dbReference type="PROSITE" id="PS51450">
    <property type="entry name" value="LRR"/>
    <property type="match status" value="2"/>
</dbReference>
<dbReference type="EMBL" id="OZ075123">
    <property type="protein sequence ID" value="CAL4916458.1"/>
    <property type="molecule type" value="Genomic_DNA"/>
</dbReference>
<keyword evidence="8" id="KW-0675">Receptor</keyword>
<dbReference type="Pfam" id="PF00560">
    <property type="entry name" value="LRR_1"/>
    <property type="match status" value="1"/>
</dbReference>
<feature type="domain" description="Protein kinase" evidence="13">
    <location>
        <begin position="379"/>
        <end position="649"/>
    </location>
</feature>
<dbReference type="Gene3D" id="3.30.200.20">
    <property type="entry name" value="Phosphorylase Kinase, domain 1"/>
    <property type="match status" value="1"/>
</dbReference>
<dbReference type="InterPro" id="IPR001611">
    <property type="entry name" value="Leu-rich_rpt"/>
</dbReference>
<evidence type="ECO:0000256" key="10">
    <source>
        <dbReference type="PROSITE-ProRule" id="PRU10141"/>
    </source>
</evidence>
<feature type="region of interest" description="Disordered" evidence="11">
    <location>
        <begin position="206"/>
        <end position="251"/>
    </location>
</feature>
<dbReference type="InterPro" id="IPR017441">
    <property type="entry name" value="Protein_kinase_ATP_BS"/>
</dbReference>